<name>R4KAI1_9FIRM</name>
<dbReference type="AlphaFoldDB" id="R4KAI1"/>
<dbReference type="CDD" id="cd05333">
    <property type="entry name" value="BKR_SDR_c"/>
    <property type="match status" value="1"/>
</dbReference>
<dbReference type="GO" id="GO:0008202">
    <property type="term" value="P:steroid metabolic process"/>
    <property type="evidence" value="ECO:0007669"/>
    <property type="project" value="UniProtKB-KW"/>
</dbReference>
<keyword evidence="4" id="KW-0753">Steroid metabolism</keyword>
<dbReference type="RefSeq" id="WP_006524656.1">
    <property type="nucleotide sequence ID" value="NC_021184.1"/>
</dbReference>
<dbReference type="HOGENOM" id="CLU_010194_1_3_9"/>
<dbReference type="Pfam" id="PF13561">
    <property type="entry name" value="adh_short_C2"/>
    <property type="match status" value="1"/>
</dbReference>
<dbReference type="PRINTS" id="PR00081">
    <property type="entry name" value="GDHRDH"/>
</dbReference>
<dbReference type="InterPro" id="IPR036291">
    <property type="entry name" value="NAD(P)-bd_dom_sf"/>
</dbReference>
<accession>R4KAI1</accession>
<dbReference type="KEGG" id="dgi:Desgi_0643"/>
<dbReference type="PANTHER" id="PTHR42879:SF2">
    <property type="entry name" value="3-OXOACYL-[ACYL-CARRIER-PROTEIN] REDUCTASE FABG"/>
    <property type="match status" value="1"/>
</dbReference>
<evidence type="ECO:0000256" key="1">
    <source>
        <dbReference type="ARBA" id="ARBA00006484"/>
    </source>
</evidence>
<dbReference type="EMBL" id="CP003273">
    <property type="protein sequence ID" value="AGL00198.1"/>
    <property type="molecule type" value="Genomic_DNA"/>
</dbReference>
<dbReference type="eggNOG" id="COG1028">
    <property type="taxonomic scope" value="Bacteria"/>
</dbReference>
<reference evidence="6 7" key="1">
    <citation type="submission" date="2012-01" db="EMBL/GenBank/DDBJ databases">
        <title>Complete sequence of Desulfotomaculum gibsoniae DSM 7213.</title>
        <authorList>
            <consortium name="US DOE Joint Genome Institute"/>
            <person name="Lucas S."/>
            <person name="Han J."/>
            <person name="Lapidus A."/>
            <person name="Cheng J.-F."/>
            <person name="Goodwin L."/>
            <person name="Pitluck S."/>
            <person name="Peters L."/>
            <person name="Ovchinnikova G."/>
            <person name="Teshima H."/>
            <person name="Detter J.C."/>
            <person name="Han C."/>
            <person name="Tapia R."/>
            <person name="Land M."/>
            <person name="Hauser L."/>
            <person name="Kyrpides N."/>
            <person name="Ivanova N."/>
            <person name="Pagani I."/>
            <person name="Parshina S."/>
            <person name="Plugge C."/>
            <person name="Muyzer G."/>
            <person name="Kuever J."/>
            <person name="Ivanova A."/>
            <person name="Nazina T."/>
            <person name="Klenk H.-P."/>
            <person name="Brambilla E."/>
            <person name="Spring S."/>
            <person name="Stams A.F."/>
            <person name="Woyke T."/>
        </authorList>
    </citation>
    <scope>NUCLEOTIDE SEQUENCE [LARGE SCALE GENOMIC DNA]</scope>
    <source>
        <strain evidence="6 7">DSM 7213</strain>
    </source>
</reference>
<evidence type="ECO:0000256" key="3">
    <source>
        <dbReference type="ARBA" id="ARBA00023002"/>
    </source>
</evidence>
<dbReference type="Gene3D" id="3.40.50.720">
    <property type="entry name" value="NAD(P)-binding Rossmann-like Domain"/>
    <property type="match status" value="1"/>
</dbReference>
<keyword evidence="7" id="KW-1185">Reference proteome</keyword>
<sequence>MSVQDRVALVTGSGGGIGEVVAKTLAQNGARVVINDINEENVMRVAEDIKNAGGEALGFVADISQRQQVQMMINRTVERFGSIDILVNNAGIAKDKGFLKMTEEDWDSVLNVNLKGMFNTCQAAIAHMRERKYGRIINISSRAWLGWPGQANYSASKGGVVSLSRTLALEMAKHKITVNCIAPGIIRTPLFDMLKEEVQKNLLALQPVGRIGEPEEIAYGVLFFASDESNYVTGQTIFICGGKSIYSSLSV</sequence>
<proteinExistence type="inferred from homology"/>
<dbReference type="PANTHER" id="PTHR42879">
    <property type="entry name" value="3-OXOACYL-(ACYL-CARRIER-PROTEIN) REDUCTASE"/>
    <property type="match status" value="1"/>
</dbReference>
<keyword evidence="3" id="KW-0560">Oxidoreductase</keyword>
<dbReference type="InterPro" id="IPR020904">
    <property type="entry name" value="Sc_DH/Rdtase_CS"/>
</dbReference>
<dbReference type="NCBIfam" id="NF005559">
    <property type="entry name" value="PRK07231.1"/>
    <property type="match status" value="1"/>
</dbReference>
<protein>
    <recommendedName>
        <fullName evidence="5">Ketoreductase domain-containing protein</fullName>
    </recommendedName>
</protein>
<dbReference type="PRINTS" id="PR00080">
    <property type="entry name" value="SDRFAMILY"/>
</dbReference>
<dbReference type="InterPro" id="IPR057326">
    <property type="entry name" value="KR_dom"/>
</dbReference>
<dbReference type="InterPro" id="IPR050259">
    <property type="entry name" value="SDR"/>
</dbReference>
<dbReference type="SUPFAM" id="SSF51735">
    <property type="entry name" value="NAD(P)-binding Rossmann-fold domains"/>
    <property type="match status" value="1"/>
</dbReference>
<gene>
    <name evidence="6" type="ORF">Desgi_0643</name>
</gene>
<organism evidence="6 7">
    <name type="scientific">Desulfoscipio gibsoniae DSM 7213</name>
    <dbReference type="NCBI Taxonomy" id="767817"/>
    <lineage>
        <taxon>Bacteria</taxon>
        <taxon>Bacillati</taxon>
        <taxon>Bacillota</taxon>
        <taxon>Clostridia</taxon>
        <taxon>Eubacteriales</taxon>
        <taxon>Desulfallaceae</taxon>
        <taxon>Desulfoscipio</taxon>
    </lineage>
</organism>
<dbReference type="PROSITE" id="PS00061">
    <property type="entry name" value="ADH_SHORT"/>
    <property type="match status" value="1"/>
</dbReference>
<evidence type="ECO:0000313" key="7">
    <source>
        <dbReference type="Proteomes" id="UP000013520"/>
    </source>
</evidence>
<keyword evidence="4" id="KW-0443">Lipid metabolism</keyword>
<evidence type="ECO:0000313" key="6">
    <source>
        <dbReference type="EMBL" id="AGL00198.1"/>
    </source>
</evidence>
<dbReference type="InterPro" id="IPR002347">
    <property type="entry name" value="SDR_fam"/>
</dbReference>
<keyword evidence="2" id="KW-0521">NADP</keyword>
<comment type="similarity">
    <text evidence="1">Belongs to the short-chain dehydrogenases/reductases (SDR) family.</text>
</comment>
<evidence type="ECO:0000256" key="2">
    <source>
        <dbReference type="ARBA" id="ARBA00022857"/>
    </source>
</evidence>
<dbReference type="GO" id="GO:0032787">
    <property type="term" value="P:monocarboxylic acid metabolic process"/>
    <property type="evidence" value="ECO:0007669"/>
    <property type="project" value="UniProtKB-ARBA"/>
</dbReference>
<dbReference type="SMART" id="SM00822">
    <property type="entry name" value="PKS_KR"/>
    <property type="match status" value="1"/>
</dbReference>
<dbReference type="NCBIfam" id="NF009466">
    <property type="entry name" value="PRK12826.1-2"/>
    <property type="match status" value="1"/>
</dbReference>
<evidence type="ECO:0000259" key="5">
    <source>
        <dbReference type="SMART" id="SM00822"/>
    </source>
</evidence>
<dbReference type="FunFam" id="3.40.50.720:FF:000115">
    <property type="entry name" value="3-oxoacyl-[acyl-carrier-protein] reductase FabG"/>
    <property type="match status" value="1"/>
</dbReference>
<dbReference type="OrthoDB" id="9803333at2"/>
<evidence type="ECO:0000256" key="4">
    <source>
        <dbReference type="ARBA" id="ARBA00023221"/>
    </source>
</evidence>
<dbReference type="STRING" id="767817.Desgi_0643"/>
<feature type="domain" description="Ketoreductase" evidence="5">
    <location>
        <begin position="6"/>
        <end position="189"/>
    </location>
</feature>
<dbReference type="GO" id="GO:0016491">
    <property type="term" value="F:oxidoreductase activity"/>
    <property type="evidence" value="ECO:0007669"/>
    <property type="project" value="UniProtKB-KW"/>
</dbReference>
<dbReference type="Proteomes" id="UP000013520">
    <property type="component" value="Chromosome"/>
</dbReference>